<dbReference type="AlphaFoldDB" id="A0A9P8RL42"/>
<gene>
    <name evidence="1" type="ORF">BKA67DRAFT_663932</name>
</gene>
<dbReference type="RefSeq" id="XP_045952580.1">
    <property type="nucleotide sequence ID" value="XM_046108277.1"/>
</dbReference>
<evidence type="ECO:0000313" key="2">
    <source>
        <dbReference type="Proteomes" id="UP000758603"/>
    </source>
</evidence>
<evidence type="ECO:0000313" key="1">
    <source>
        <dbReference type="EMBL" id="KAH6646066.1"/>
    </source>
</evidence>
<dbReference type="EMBL" id="JAGPXC010000010">
    <property type="protein sequence ID" value="KAH6646066.1"/>
    <property type="molecule type" value="Genomic_DNA"/>
</dbReference>
<dbReference type="OrthoDB" id="3200163at2759"/>
<reference evidence="1" key="1">
    <citation type="journal article" date="2021" name="Nat. Commun.">
        <title>Genetic determinants of endophytism in the Arabidopsis root mycobiome.</title>
        <authorList>
            <person name="Mesny F."/>
            <person name="Miyauchi S."/>
            <person name="Thiergart T."/>
            <person name="Pickel B."/>
            <person name="Atanasova L."/>
            <person name="Karlsson M."/>
            <person name="Huettel B."/>
            <person name="Barry K.W."/>
            <person name="Haridas S."/>
            <person name="Chen C."/>
            <person name="Bauer D."/>
            <person name="Andreopoulos W."/>
            <person name="Pangilinan J."/>
            <person name="LaButti K."/>
            <person name="Riley R."/>
            <person name="Lipzen A."/>
            <person name="Clum A."/>
            <person name="Drula E."/>
            <person name="Henrissat B."/>
            <person name="Kohler A."/>
            <person name="Grigoriev I.V."/>
            <person name="Martin F.M."/>
            <person name="Hacquard S."/>
        </authorList>
    </citation>
    <scope>NUCLEOTIDE SEQUENCE</scope>
    <source>
        <strain evidence="1">MPI-SDFR-AT-0073</strain>
    </source>
</reference>
<proteinExistence type="predicted"/>
<name>A0A9P8RL42_9PEZI</name>
<protein>
    <recommendedName>
        <fullName evidence="3">Fungal N-terminal domain-containing protein</fullName>
    </recommendedName>
</protein>
<organism evidence="1 2">
    <name type="scientific">Truncatella angustata</name>
    <dbReference type="NCBI Taxonomy" id="152316"/>
    <lineage>
        <taxon>Eukaryota</taxon>
        <taxon>Fungi</taxon>
        <taxon>Dikarya</taxon>
        <taxon>Ascomycota</taxon>
        <taxon>Pezizomycotina</taxon>
        <taxon>Sordariomycetes</taxon>
        <taxon>Xylariomycetidae</taxon>
        <taxon>Amphisphaeriales</taxon>
        <taxon>Sporocadaceae</taxon>
        <taxon>Truncatella</taxon>
    </lineage>
</organism>
<dbReference type="GeneID" id="70137168"/>
<dbReference type="Proteomes" id="UP000758603">
    <property type="component" value="Unassembled WGS sequence"/>
</dbReference>
<sequence length="329" mass="37157">MSGIEAIVGLVAGGAGLLSLAIQLGESAMKLKKACGIVKDAPKTVSKLTFSLETMAIALQQLEEQRQHSMRSGVILARCIMECQSCTAEIQALVDKMVDRLTRHGRIGGKVYVAFKDTQMTELLHEVERTKSSLELAYMMYLAEEQRQRDMERSVQLNTFQDLLSQGRQKLPEETMVPASSGGPNLLSNWSLVSVAPNEPRVDQNTSDLIRWDSRHPYSPKYNQLDPIIRHRKRRNSKTHLQAGLKFPTWLCSQVWHLAVTRSQDRWSMHLRTVNVVPLNSPIFRYCHSGNLEAVRQLIEGGKATPLDVGHVSNRQRDLTLLEVIWSIY</sequence>
<keyword evidence="2" id="KW-1185">Reference proteome</keyword>
<evidence type="ECO:0008006" key="3">
    <source>
        <dbReference type="Google" id="ProtNLM"/>
    </source>
</evidence>
<accession>A0A9P8RL42</accession>
<comment type="caution">
    <text evidence="1">The sequence shown here is derived from an EMBL/GenBank/DDBJ whole genome shotgun (WGS) entry which is preliminary data.</text>
</comment>